<dbReference type="Gene3D" id="3.40.50.720">
    <property type="entry name" value="NAD(P)-binding Rossmann-like Domain"/>
    <property type="match status" value="1"/>
</dbReference>
<dbReference type="InterPro" id="IPR036291">
    <property type="entry name" value="NAD(P)-bd_dom_sf"/>
</dbReference>
<dbReference type="Gene3D" id="3.30.1780.10">
    <property type="entry name" value="ornithine cyclodeaminase, domain 1"/>
    <property type="match status" value="1"/>
</dbReference>
<accession>A0ABV3ISB2</accession>
<evidence type="ECO:0000313" key="3">
    <source>
        <dbReference type="Proteomes" id="UP001552479"/>
    </source>
</evidence>
<gene>
    <name evidence="2" type="ORF">AB0L03_11065</name>
</gene>
<protein>
    <submittedName>
        <fullName evidence="2">Ornithine cyclodeaminase family protein</fullName>
    </submittedName>
</protein>
<dbReference type="EMBL" id="JBFASG010000008">
    <property type="protein sequence ID" value="MEV4923380.1"/>
    <property type="molecule type" value="Genomic_DNA"/>
</dbReference>
<dbReference type="RefSeq" id="WP_366087708.1">
    <property type="nucleotide sequence ID" value="NZ_JBFASG010000008.1"/>
</dbReference>
<dbReference type="Proteomes" id="UP001552479">
    <property type="component" value="Unassembled WGS sequence"/>
</dbReference>
<sequence length="330" mass="34169">MTDCMRMTDRTAATGAFGTPPEPSAALVRSLAGAMRDALRSGAVGRMLVPPRETVEDAAGAKFISMPAVSPDHDLYVNKVATIVASPVPGRRATVTSVVPVFSASTGRFLGTLDGDTVTNLKCAAVTALVTDRCAAPDSRVLGIIGSGVQARQQFLGVSAVRDLAEVRVWSRDPARAAAFARDIEETAAVAGRHVDVVVAESAEHAARGADILSTATTSVHPLPIPAGLPAHVHINCMGAHTTESREVSAELLRSNVVIVEDLRTALAEAGESHAGAIELDALFAPGAEEFAKQGTIFASTGCAYLDLITCAHLAGRDDIEGFRLTGAAP</sequence>
<reference evidence="2 3" key="1">
    <citation type="submission" date="2024-06" db="EMBL/GenBank/DDBJ databases">
        <title>The Natural Products Discovery Center: Release of the First 8490 Sequenced Strains for Exploring Actinobacteria Biosynthetic Diversity.</title>
        <authorList>
            <person name="Kalkreuter E."/>
            <person name="Kautsar S.A."/>
            <person name="Yang D."/>
            <person name="Bader C.D."/>
            <person name="Teijaro C.N."/>
            <person name="Fluegel L."/>
            <person name="Davis C.M."/>
            <person name="Simpson J.R."/>
            <person name="Lauterbach L."/>
            <person name="Steele A.D."/>
            <person name="Gui C."/>
            <person name="Meng S."/>
            <person name="Li G."/>
            <person name="Viehrig K."/>
            <person name="Ye F."/>
            <person name="Su P."/>
            <person name="Kiefer A.F."/>
            <person name="Nichols A."/>
            <person name="Cepeda A.J."/>
            <person name="Yan W."/>
            <person name="Fan B."/>
            <person name="Jiang Y."/>
            <person name="Adhikari A."/>
            <person name="Zheng C.-J."/>
            <person name="Schuster L."/>
            <person name="Cowan T.M."/>
            <person name="Smanski M.J."/>
            <person name="Chevrette M.G."/>
            <person name="De Carvalho L.P.S."/>
            <person name="Shen B."/>
        </authorList>
    </citation>
    <scope>NUCLEOTIDE SEQUENCE [LARGE SCALE GENOMIC DNA]</scope>
    <source>
        <strain evidence="2 3">NPDC053791</strain>
    </source>
</reference>
<dbReference type="PANTHER" id="PTHR13812:SF19">
    <property type="entry name" value="KETIMINE REDUCTASE MU-CRYSTALLIN"/>
    <property type="match status" value="1"/>
</dbReference>
<dbReference type="PANTHER" id="PTHR13812">
    <property type="entry name" value="KETIMINE REDUCTASE MU-CRYSTALLIN"/>
    <property type="match status" value="1"/>
</dbReference>
<dbReference type="SUPFAM" id="SSF51735">
    <property type="entry name" value="NAD(P)-binding Rossmann-fold domains"/>
    <property type="match status" value="1"/>
</dbReference>
<organism evidence="2 3">
    <name type="scientific">Streptomyces roseoverticillatus</name>
    <dbReference type="NCBI Taxonomy" id="66429"/>
    <lineage>
        <taxon>Bacteria</taxon>
        <taxon>Bacillati</taxon>
        <taxon>Actinomycetota</taxon>
        <taxon>Actinomycetes</taxon>
        <taxon>Kitasatosporales</taxon>
        <taxon>Streptomycetaceae</taxon>
        <taxon>Streptomyces</taxon>
    </lineage>
</organism>
<feature type="region of interest" description="Disordered" evidence="1">
    <location>
        <begin position="1"/>
        <end position="20"/>
    </location>
</feature>
<comment type="caution">
    <text evidence="2">The sequence shown here is derived from an EMBL/GenBank/DDBJ whole genome shotgun (WGS) entry which is preliminary data.</text>
</comment>
<dbReference type="Pfam" id="PF02423">
    <property type="entry name" value="OCD_Mu_crystall"/>
    <property type="match status" value="1"/>
</dbReference>
<name>A0ABV3ISB2_9ACTN</name>
<dbReference type="InterPro" id="IPR023401">
    <property type="entry name" value="ODC_N"/>
</dbReference>
<proteinExistence type="predicted"/>
<evidence type="ECO:0000256" key="1">
    <source>
        <dbReference type="SAM" id="MobiDB-lite"/>
    </source>
</evidence>
<evidence type="ECO:0000313" key="2">
    <source>
        <dbReference type="EMBL" id="MEV4923380.1"/>
    </source>
</evidence>
<keyword evidence="3" id="KW-1185">Reference proteome</keyword>
<dbReference type="InterPro" id="IPR003462">
    <property type="entry name" value="ODC_Mu_crystall"/>
</dbReference>